<dbReference type="Pfam" id="PF00067">
    <property type="entry name" value="p450"/>
    <property type="match status" value="1"/>
</dbReference>
<dbReference type="GeneID" id="113732277"/>
<evidence type="ECO:0000256" key="2">
    <source>
        <dbReference type="ARBA" id="ARBA00022617"/>
    </source>
</evidence>
<feature type="binding site" description="axial binding residue" evidence="7">
    <location>
        <position position="447"/>
    </location>
    <ligand>
        <name>heme</name>
        <dbReference type="ChEBI" id="CHEBI:30413"/>
    </ligand>
    <ligandPart>
        <name>Fe</name>
        <dbReference type="ChEBI" id="CHEBI:18248"/>
    </ligandPart>
</feature>
<comment type="similarity">
    <text evidence="1 8">Belongs to the cytochrome P450 family.</text>
</comment>
<dbReference type="PANTHER" id="PTHR47953:SF16">
    <property type="entry name" value="CYTOCHROME P450 71D8"/>
    <property type="match status" value="1"/>
</dbReference>
<dbReference type="GO" id="GO:0004497">
    <property type="term" value="F:monooxygenase activity"/>
    <property type="evidence" value="ECO:0007669"/>
    <property type="project" value="UniProtKB-KW"/>
</dbReference>
<dbReference type="InterPro" id="IPR017972">
    <property type="entry name" value="Cyt_P450_CS"/>
</dbReference>
<dbReference type="InterPro" id="IPR002401">
    <property type="entry name" value="Cyt_P450_E_grp-I"/>
</dbReference>
<dbReference type="GO" id="GO:0005506">
    <property type="term" value="F:iron ion binding"/>
    <property type="evidence" value="ECO:0007669"/>
    <property type="project" value="InterPro"/>
</dbReference>
<evidence type="ECO:0000256" key="6">
    <source>
        <dbReference type="ARBA" id="ARBA00023033"/>
    </source>
</evidence>
<keyword evidence="6 8" id="KW-0503">Monooxygenase</keyword>
<dbReference type="GO" id="GO:0009821">
    <property type="term" value="P:alkaloid biosynthetic process"/>
    <property type="evidence" value="ECO:0007669"/>
    <property type="project" value="UniProtKB-ARBA"/>
</dbReference>
<evidence type="ECO:0000256" key="7">
    <source>
        <dbReference type="PIRSR" id="PIRSR602401-1"/>
    </source>
</evidence>
<dbReference type="PRINTS" id="PR00385">
    <property type="entry name" value="P450"/>
</dbReference>
<dbReference type="PRINTS" id="PR00463">
    <property type="entry name" value="EP450I"/>
</dbReference>
<dbReference type="GO" id="GO:0020037">
    <property type="term" value="F:heme binding"/>
    <property type="evidence" value="ECO:0007669"/>
    <property type="project" value="InterPro"/>
</dbReference>
<name>A0A6P6WJ35_COFAR</name>
<evidence type="ECO:0000256" key="8">
    <source>
        <dbReference type="RuleBase" id="RU000461"/>
    </source>
</evidence>
<keyword evidence="2 7" id="KW-0349">Heme</keyword>
<evidence type="ECO:0000256" key="1">
    <source>
        <dbReference type="ARBA" id="ARBA00010617"/>
    </source>
</evidence>
<dbReference type="PROSITE" id="PS00086">
    <property type="entry name" value="CYTOCHROME_P450"/>
    <property type="match status" value="1"/>
</dbReference>
<evidence type="ECO:0000256" key="5">
    <source>
        <dbReference type="ARBA" id="ARBA00023004"/>
    </source>
</evidence>
<dbReference type="Proteomes" id="UP001652660">
    <property type="component" value="Chromosome 2e"/>
</dbReference>
<dbReference type="SUPFAM" id="SSF48264">
    <property type="entry name" value="Cytochrome P450"/>
    <property type="match status" value="1"/>
</dbReference>
<dbReference type="AlphaFoldDB" id="A0A6P6WJ35"/>
<dbReference type="Gene3D" id="1.10.630.10">
    <property type="entry name" value="Cytochrome P450"/>
    <property type="match status" value="1"/>
</dbReference>
<evidence type="ECO:0000313" key="9">
    <source>
        <dbReference type="Proteomes" id="UP001652660"/>
    </source>
</evidence>
<dbReference type="InterPro" id="IPR001128">
    <property type="entry name" value="Cyt_P450"/>
</dbReference>
<keyword evidence="3 7" id="KW-0479">Metal-binding</keyword>
<evidence type="ECO:0000256" key="4">
    <source>
        <dbReference type="ARBA" id="ARBA00023002"/>
    </source>
</evidence>
<dbReference type="CDD" id="cd11072">
    <property type="entry name" value="CYP71-like"/>
    <property type="match status" value="1"/>
</dbReference>
<sequence>MMDLTSNFIACFLLLAVVTALIKKRKRSKASQKLPPSPWKLPFVGHLHHLLGSPPYRALAKLAQKHGALMHLQLGEISSIVVSSPRLAREILKTHDLALSDRAEILASKIVCYDSTNIAGSPYGPYWRQMRKICTMELLGAEKVRSFGSIMQDEAWHLISSIQALSVAGAPINLTEKLSSYTSSMVFRAAFGKVSRWHKDTFVQVLKQALPVVSTFDVSDLFPSYKMLHPFSRVSTKFMKMHQKIDKIFDNIIAERVDNLARTRKGMGESSDEDLSDVLLRVKESGDLQIPITNNNIKAVLIDLFTGGLANVPAAVEWAMAEMIRNPYVMAKAQIEIRGAFMGKKTTIEETDVQDLEYLKLVVKETLRLHPPAALLLPRECREQCEIDGYIIPIKTRVIVNVWAIGRDPEYWDDPESFRPERFENSSIDFTGTHFEYLPFGAGRRMCPGISFAMPNIELPLALLLYHFDWKLPTSLHSNGLDMSEAVGFSARRKQHLCLLASLCDPAHDIACQTPVTD</sequence>
<keyword evidence="4 8" id="KW-0560">Oxidoreductase</keyword>
<reference evidence="10" key="2">
    <citation type="submission" date="2025-08" db="UniProtKB">
        <authorList>
            <consortium name="RefSeq"/>
        </authorList>
    </citation>
    <scope>IDENTIFICATION</scope>
    <source>
        <tissue evidence="10">Leaves</tissue>
    </source>
</reference>
<proteinExistence type="inferred from homology"/>
<dbReference type="GO" id="GO:0016705">
    <property type="term" value="F:oxidoreductase activity, acting on paired donors, with incorporation or reduction of molecular oxygen"/>
    <property type="evidence" value="ECO:0007669"/>
    <property type="project" value="InterPro"/>
</dbReference>
<keyword evidence="9" id="KW-1185">Reference proteome</keyword>
<evidence type="ECO:0000256" key="3">
    <source>
        <dbReference type="ARBA" id="ARBA00022723"/>
    </source>
</evidence>
<dbReference type="PANTHER" id="PTHR47953">
    <property type="entry name" value="OS08G0105600 PROTEIN"/>
    <property type="match status" value="1"/>
</dbReference>
<dbReference type="InterPro" id="IPR052306">
    <property type="entry name" value="CYP450_71D"/>
</dbReference>
<dbReference type="OrthoDB" id="2789670at2759"/>
<evidence type="ECO:0000313" key="10">
    <source>
        <dbReference type="RefSeq" id="XP_027113762.2"/>
    </source>
</evidence>
<protein>
    <submittedName>
        <fullName evidence="10">Premnaspirodiene oxygenase</fullName>
    </submittedName>
</protein>
<dbReference type="InterPro" id="IPR036396">
    <property type="entry name" value="Cyt_P450_sf"/>
</dbReference>
<dbReference type="RefSeq" id="XP_027113762.2">
    <property type="nucleotide sequence ID" value="XM_027257961.2"/>
</dbReference>
<gene>
    <name evidence="10" type="primary">LOC113732277</name>
</gene>
<comment type="cofactor">
    <cofactor evidence="7">
        <name>heme</name>
        <dbReference type="ChEBI" id="CHEBI:30413"/>
    </cofactor>
</comment>
<reference evidence="9" key="1">
    <citation type="journal article" date="2025" name="Foods">
        <title>Unveiling the Microbial Signatures of Arabica Coffee Cherries: Insights into Ripeness Specific Diversity, Functional Traits, and Implications for Quality and Safety.</title>
        <authorList>
            <consortium name="RefSeq"/>
            <person name="Tenea G.N."/>
            <person name="Cifuentes V."/>
            <person name="Reyes P."/>
            <person name="Cevallos-Vallejos M."/>
        </authorList>
    </citation>
    <scope>NUCLEOTIDE SEQUENCE [LARGE SCALE GENOMIC DNA]</scope>
</reference>
<accession>A0A6P6WJ35</accession>
<keyword evidence="5 7" id="KW-0408">Iron</keyword>
<organism evidence="9 10">
    <name type="scientific">Coffea arabica</name>
    <name type="common">Arabian coffee</name>
    <dbReference type="NCBI Taxonomy" id="13443"/>
    <lineage>
        <taxon>Eukaryota</taxon>
        <taxon>Viridiplantae</taxon>
        <taxon>Streptophyta</taxon>
        <taxon>Embryophyta</taxon>
        <taxon>Tracheophyta</taxon>
        <taxon>Spermatophyta</taxon>
        <taxon>Magnoliopsida</taxon>
        <taxon>eudicotyledons</taxon>
        <taxon>Gunneridae</taxon>
        <taxon>Pentapetalae</taxon>
        <taxon>asterids</taxon>
        <taxon>lamiids</taxon>
        <taxon>Gentianales</taxon>
        <taxon>Rubiaceae</taxon>
        <taxon>Ixoroideae</taxon>
        <taxon>Gardenieae complex</taxon>
        <taxon>Bertiereae - Coffeeae clade</taxon>
        <taxon>Coffeeae</taxon>
        <taxon>Coffea</taxon>
    </lineage>
</organism>